<keyword evidence="13" id="KW-1185">Reference proteome</keyword>
<organism evidence="12 13">
    <name type="scientific">Cerina litoralis</name>
    <dbReference type="NCBI Taxonomy" id="2874477"/>
    <lineage>
        <taxon>Bacteria</taxon>
        <taxon>Pseudomonadati</taxon>
        <taxon>Bacteroidota</taxon>
        <taxon>Flavobacteriia</taxon>
        <taxon>Flavobacteriales</taxon>
        <taxon>Flavobacteriaceae</taxon>
        <taxon>Cerina</taxon>
    </lineage>
</organism>
<comment type="function">
    <text evidence="10">Necessary for normal cell division and for the maintenance of normal septation.</text>
</comment>
<keyword evidence="7 10" id="KW-0342">GTP-binding</keyword>
<evidence type="ECO:0000259" key="11">
    <source>
        <dbReference type="PROSITE" id="PS51706"/>
    </source>
</evidence>
<dbReference type="GO" id="GO:0000917">
    <property type="term" value="P:division septum assembly"/>
    <property type="evidence" value="ECO:0007669"/>
    <property type="project" value="UniProtKB-KW"/>
</dbReference>
<evidence type="ECO:0000313" key="13">
    <source>
        <dbReference type="Proteomes" id="UP001200642"/>
    </source>
</evidence>
<keyword evidence="4" id="KW-0479">Metal-binding</keyword>
<dbReference type="PANTHER" id="PTHR11649">
    <property type="entry name" value="MSS1/TRME-RELATED GTP-BINDING PROTEIN"/>
    <property type="match status" value="1"/>
</dbReference>
<keyword evidence="5 10" id="KW-0547">Nucleotide-binding</keyword>
<keyword evidence="6" id="KW-0460">Magnesium</keyword>
<dbReference type="Gene3D" id="3.40.50.300">
    <property type="entry name" value="P-loop containing nucleotide triphosphate hydrolases"/>
    <property type="match status" value="1"/>
</dbReference>
<dbReference type="InterPro" id="IPR030393">
    <property type="entry name" value="G_ENGB_dom"/>
</dbReference>
<comment type="caution">
    <text evidence="12">The sequence shown here is derived from an EMBL/GenBank/DDBJ whole genome shotgun (WGS) entry which is preliminary data.</text>
</comment>
<evidence type="ECO:0000256" key="8">
    <source>
        <dbReference type="ARBA" id="ARBA00023210"/>
    </source>
</evidence>
<feature type="domain" description="EngB-type G" evidence="11">
    <location>
        <begin position="22"/>
        <end position="198"/>
    </location>
</feature>
<dbReference type="EMBL" id="JAIRBC010000004">
    <property type="protein sequence ID" value="MCG2459938.1"/>
    <property type="molecule type" value="Genomic_DNA"/>
</dbReference>
<evidence type="ECO:0000256" key="5">
    <source>
        <dbReference type="ARBA" id="ARBA00022741"/>
    </source>
</evidence>
<keyword evidence="3 10" id="KW-0132">Cell division</keyword>
<dbReference type="RefSeq" id="WP_317901078.1">
    <property type="nucleotide sequence ID" value="NZ_JAIRBC010000004.1"/>
</dbReference>
<dbReference type="NCBIfam" id="TIGR03598">
    <property type="entry name" value="GTPase_YsxC"/>
    <property type="match status" value="1"/>
</dbReference>
<dbReference type="InterPro" id="IPR027417">
    <property type="entry name" value="P-loop_NTPase"/>
</dbReference>
<dbReference type="GO" id="GO:0046872">
    <property type="term" value="F:metal ion binding"/>
    <property type="evidence" value="ECO:0007669"/>
    <property type="project" value="UniProtKB-KW"/>
</dbReference>
<evidence type="ECO:0000256" key="2">
    <source>
        <dbReference type="ARBA" id="ARBA00009638"/>
    </source>
</evidence>
<evidence type="ECO:0000313" key="12">
    <source>
        <dbReference type="EMBL" id="MCG2459938.1"/>
    </source>
</evidence>
<dbReference type="InterPro" id="IPR019987">
    <property type="entry name" value="GTP-bd_ribosome_bio_YsxC"/>
</dbReference>
<accession>A0AAE3ES34</accession>
<reference evidence="12" key="1">
    <citation type="submission" date="2023-02" db="EMBL/GenBank/DDBJ databases">
        <title>Genome of Flavobacteriaceae gen. nov. sp. strain F89.</title>
        <authorList>
            <person name="Wang Y."/>
        </authorList>
    </citation>
    <scope>NUCLEOTIDE SEQUENCE</scope>
    <source>
        <strain evidence="12">F89</strain>
    </source>
</reference>
<evidence type="ECO:0000256" key="9">
    <source>
        <dbReference type="ARBA" id="ARBA00023306"/>
    </source>
</evidence>
<dbReference type="PANTHER" id="PTHR11649:SF13">
    <property type="entry name" value="ENGB-TYPE G DOMAIN-CONTAINING PROTEIN"/>
    <property type="match status" value="1"/>
</dbReference>
<dbReference type="SUPFAM" id="SSF52540">
    <property type="entry name" value="P-loop containing nucleoside triphosphate hydrolases"/>
    <property type="match status" value="1"/>
</dbReference>
<evidence type="ECO:0000256" key="7">
    <source>
        <dbReference type="ARBA" id="ARBA00023134"/>
    </source>
</evidence>
<name>A0AAE3ES34_9FLAO</name>
<evidence type="ECO:0000256" key="6">
    <source>
        <dbReference type="ARBA" id="ARBA00022842"/>
    </source>
</evidence>
<dbReference type="Pfam" id="PF01926">
    <property type="entry name" value="MMR_HSR1"/>
    <property type="match status" value="1"/>
</dbReference>
<dbReference type="AlphaFoldDB" id="A0AAE3ES34"/>
<evidence type="ECO:0000256" key="1">
    <source>
        <dbReference type="ARBA" id="ARBA00001946"/>
    </source>
</evidence>
<evidence type="ECO:0000256" key="4">
    <source>
        <dbReference type="ARBA" id="ARBA00022723"/>
    </source>
</evidence>
<dbReference type="FunFam" id="3.40.50.300:FF:000098">
    <property type="entry name" value="Probable GTP-binding protein EngB"/>
    <property type="match status" value="1"/>
</dbReference>
<evidence type="ECO:0000256" key="3">
    <source>
        <dbReference type="ARBA" id="ARBA00022618"/>
    </source>
</evidence>
<protein>
    <recommendedName>
        <fullName evidence="10">Probable GTP-binding protein EngB</fullName>
    </recommendedName>
</protein>
<comment type="similarity">
    <text evidence="2 10">Belongs to the TRAFAC class TrmE-Era-EngA-EngB-Septin-like GTPase superfamily. EngB GTPase family.</text>
</comment>
<sequence>MKIKSANFIISNTKVDKCPKEPLPEYSFIGRSNVGKSSLINMLTQRKSLAKTSGRPGKTQLINHFKINENWFLVDLPGYGYARVSKKDKKTFQKYITDYFLQRQQLVCAFVLIDIRHEPQKIDLEFMEWMGENGIPFCIIFTKADKLKPKALEHQVETYIQFLLDGVWMEAPPYFVTSSFNGMGREGLLQYIDGLNMEFFEERA</sequence>
<keyword evidence="9 10" id="KW-0131">Cell cycle</keyword>
<dbReference type="PROSITE" id="PS51706">
    <property type="entry name" value="G_ENGB"/>
    <property type="match status" value="1"/>
</dbReference>
<dbReference type="InterPro" id="IPR006073">
    <property type="entry name" value="GTP-bd"/>
</dbReference>
<dbReference type="Proteomes" id="UP001200642">
    <property type="component" value="Unassembled WGS sequence"/>
</dbReference>
<proteinExistence type="inferred from homology"/>
<dbReference type="GO" id="GO:0005525">
    <property type="term" value="F:GTP binding"/>
    <property type="evidence" value="ECO:0007669"/>
    <property type="project" value="UniProtKB-UniRule"/>
</dbReference>
<dbReference type="CDD" id="cd01876">
    <property type="entry name" value="YihA_EngB"/>
    <property type="match status" value="1"/>
</dbReference>
<dbReference type="HAMAP" id="MF_00321">
    <property type="entry name" value="GTPase_EngB"/>
    <property type="match status" value="1"/>
</dbReference>
<evidence type="ECO:0000256" key="10">
    <source>
        <dbReference type="HAMAP-Rule" id="MF_00321"/>
    </source>
</evidence>
<keyword evidence="8 10" id="KW-0717">Septation</keyword>
<comment type="cofactor">
    <cofactor evidence="1">
        <name>Mg(2+)</name>
        <dbReference type="ChEBI" id="CHEBI:18420"/>
    </cofactor>
</comment>
<gene>
    <name evidence="12" type="primary">yihA</name>
    <name evidence="10" type="synonym">engB</name>
    <name evidence="12" type="ORF">K8352_04210</name>
</gene>